<dbReference type="Gene3D" id="2.60.120.10">
    <property type="entry name" value="Jelly Rolls"/>
    <property type="match status" value="1"/>
</dbReference>
<protein>
    <submittedName>
        <fullName evidence="2">Cupin domain-containing protein</fullName>
    </submittedName>
</protein>
<dbReference type="Proteomes" id="UP000548632">
    <property type="component" value="Unassembled WGS sequence"/>
</dbReference>
<evidence type="ECO:0000259" key="1">
    <source>
        <dbReference type="Pfam" id="PF07883"/>
    </source>
</evidence>
<keyword evidence="3" id="KW-1185">Reference proteome</keyword>
<dbReference type="Pfam" id="PF07883">
    <property type="entry name" value="Cupin_2"/>
    <property type="match status" value="1"/>
</dbReference>
<dbReference type="AlphaFoldDB" id="A0A839H9D8"/>
<comment type="caution">
    <text evidence="2">The sequence shown here is derived from an EMBL/GenBank/DDBJ whole genome shotgun (WGS) entry which is preliminary data.</text>
</comment>
<dbReference type="EMBL" id="JABVCQ010000004">
    <property type="protein sequence ID" value="MBB1125130.1"/>
    <property type="molecule type" value="Genomic_DNA"/>
</dbReference>
<gene>
    <name evidence="2" type="ORF">HUK38_02655</name>
</gene>
<evidence type="ECO:0000313" key="2">
    <source>
        <dbReference type="EMBL" id="MBB1125130.1"/>
    </source>
</evidence>
<dbReference type="InterPro" id="IPR011051">
    <property type="entry name" value="RmlC_Cupin_sf"/>
</dbReference>
<accession>A0A839H9D8</accession>
<dbReference type="SUPFAM" id="SSF51182">
    <property type="entry name" value="RmlC-like cupins"/>
    <property type="match status" value="1"/>
</dbReference>
<dbReference type="CDD" id="cd06981">
    <property type="entry name" value="cupin_reut_a1446"/>
    <property type="match status" value="1"/>
</dbReference>
<proteinExistence type="predicted"/>
<dbReference type="InterPro" id="IPR013096">
    <property type="entry name" value="Cupin_2"/>
</dbReference>
<reference evidence="2 3" key="1">
    <citation type="journal article" date="2020" name="Arch. Microbiol.">
        <title>The genome sequence of the giant phototrophic gammaproteobacterium Thiospirillum jenense gives insight into its physiological properties and phylogenetic relationships.</title>
        <authorList>
            <person name="Imhoff J.F."/>
            <person name="Meyer T.E."/>
            <person name="Kyndt J.A."/>
        </authorList>
    </citation>
    <scope>NUCLEOTIDE SEQUENCE [LARGE SCALE GENOMIC DNA]</scope>
    <source>
        <strain evidence="2 3">DSM 216</strain>
    </source>
</reference>
<name>A0A839H9D8_9GAMM</name>
<dbReference type="InterPro" id="IPR014710">
    <property type="entry name" value="RmlC-like_jellyroll"/>
</dbReference>
<sequence length="107" mass="12328">MKLDKNNVFANLPSVLPDEIFQTLVHTQHVKIERIMSYGHGSEAGFWYDQDQAEWVLVLQGQAQLEFEDKVITLAAGDYLNIAAHIKHRIKWTTPSEPTLWLAIFYS</sequence>
<organism evidence="2 3">
    <name type="scientific">Thiospirillum jenense</name>
    <dbReference type="NCBI Taxonomy" id="1653858"/>
    <lineage>
        <taxon>Bacteria</taxon>
        <taxon>Pseudomonadati</taxon>
        <taxon>Pseudomonadota</taxon>
        <taxon>Gammaproteobacteria</taxon>
        <taxon>Chromatiales</taxon>
        <taxon>Chromatiaceae</taxon>
        <taxon>Thiospirillum</taxon>
    </lineage>
</organism>
<feature type="domain" description="Cupin type-2" evidence="1">
    <location>
        <begin position="36"/>
        <end position="105"/>
    </location>
</feature>
<evidence type="ECO:0000313" key="3">
    <source>
        <dbReference type="Proteomes" id="UP000548632"/>
    </source>
</evidence>
<dbReference type="RefSeq" id="WP_182582258.1">
    <property type="nucleotide sequence ID" value="NZ_JABVCQ010000004.1"/>
</dbReference>